<dbReference type="InterPro" id="IPR036097">
    <property type="entry name" value="HisK_dim/P_sf"/>
</dbReference>
<dbReference type="SMART" id="SM00448">
    <property type="entry name" value="REC"/>
    <property type="match status" value="2"/>
</dbReference>
<sequence>MAEKAKILYVDDEKANLTSFKFLFKEYYDIQIADSADLGFKLMEQTNFDLVLSDQRMPKISGTEFLTRIRKVYPYPFRMIVTGFSDIDAVIAAINSGHIYYFFKKPWDENEIRIVIDRAMDSIRIETLNKKLTVDLKIEHEKLAEEVKLRALAQNDLSEANDDLELRIEERTRALNESKELAESSSRITQLTIENMGQGIFMVNAEGNVLVCNDVLLGYLNISKEQAKSIRKAEDLRTLASKSFLEENVDQSVKIARAGNTASFDIITLGGVVLEVNQNPIPGGGFVRTYTDVTERKKAEASLVEQSALLKLLRTTATDANSATNFQEAIDTCLATVCKYTNWPMGHAYFLSDDNENLLVSSGIWHLDDPKKFRAFVDISEKMTYKAGIGLPGRVLESGNPEWVKDVTGEANFPRAKVAEDLNVHGAFALPVLSRKKVVGVLEFFTEKPEELDESLLATAAHIGGQLGSVFDRVQIENTLRTERERLDSALRGGNLGFWEYHTDSNQFYLSNLYEEILGYKLPEGEKVFIAPLEKWGAMIHTDDARQATKSFYIARDENHREYHEEYRVKAADSTWKWLLTIGRVATDDKGDPTDRMLGIMIDITGMKQLQNALNVAKEEAEAASDAKASFLAAMSHEIRTPMNGVVGMVDLLAQTKMDAEQQIMLQTVKDSGQSLLTIINDILDFSKIEAGKLDLEAIDTQVTDLVETSAQSLGPNATSKNIQVVTFIDTKIPQYLQLDPVRVRQIITNLGSNAIKFSDKGEVLIRAELISSKKKQVIVRFSVVDQGIGISKEAQAGLFQEFNQADTSTTRKFGGTGLGLAISKRLTEMMDGSIGVNSELGQGSTFYCELPFAVPDVAARVGKELKVNDLSGLHILLVSPSKNYEDVCCHYLDHWNADVSTTTDIDSCLAIAQELVGTEKAIDIIVIPYLDDHNKVVAIREQFIEVGMMPYPRFVIGEDPRQKSEILQKLEEVTLININPLARAGFVNAVAIAAGRASPEVQPERQGFKINGGRAPTPKEALEQGKLILLAEDNLTNQDVIRRQLTRLGYACDIASDGKEAYEMWCKKSYAVLLTDCHMPEWDGFELTTAIRKDEESTGKRCPIIAITANALQGEAERCIKAGMDDYMSKPVEMKTLQATLHKWMGDGGTSDDKGVLDQDGKTQPFQSNDQVGESTGNEPINERALKDVFGEDLETFKEILTDFMEPSQATINDIHSGFENRSADEVGQASHKLKSAAFSVGAEELGELCKSLEAAAKEANWKVISDGVSKIDGLMKLVANYISQL</sequence>
<comment type="caution">
    <text evidence="23">The sequence shown here is derived from an EMBL/GenBank/DDBJ whole genome shotgun (WGS) entry which is preliminary data.</text>
</comment>
<dbReference type="Pfam" id="PF02518">
    <property type="entry name" value="HATPase_c"/>
    <property type="match status" value="1"/>
</dbReference>
<feature type="compositionally biased region" description="Polar residues" evidence="18">
    <location>
        <begin position="1163"/>
        <end position="1180"/>
    </location>
</feature>
<keyword evidence="13" id="KW-0472">Membrane</keyword>
<evidence type="ECO:0000256" key="8">
    <source>
        <dbReference type="ARBA" id="ARBA00022741"/>
    </source>
</evidence>
<dbReference type="SUPFAM" id="SSF55874">
    <property type="entry name" value="ATPase domain of HSP90 chaperone/DNA topoisomerase II/histidine kinase"/>
    <property type="match status" value="1"/>
</dbReference>
<dbReference type="PANTHER" id="PTHR45339:SF1">
    <property type="entry name" value="HYBRID SIGNAL TRANSDUCTION HISTIDINE KINASE J"/>
    <property type="match status" value="1"/>
</dbReference>
<name>A0A2A4XFE9_9GAMM</name>
<dbReference type="InterPro" id="IPR004358">
    <property type="entry name" value="Sig_transdc_His_kin-like_C"/>
</dbReference>
<dbReference type="SUPFAM" id="SSF55785">
    <property type="entry name" value="PYP-like sensor domain (PAS domain)"/>
    <property type="match status" value="2"/>
</dbReference>
<dbReference type="Gene3D" id="3.40.50.2300">
    <property type="match status" value="2"/>
</dbReference>
<dbReference type="FunFam" id="3.30.565.10:FF:000010">
    <property type="entry name" value="Sensor histidine kinase RcsC"/>
    <property type="match status" value="1"/>
</dbReference>
<gene>
    <name evidence="23" type="ORF">COB20_02725</name>
</gene>
<dbReference type="SUPFAM" id="SSF55781">
    <property type="entry name" value="GAF domain-like"/>
    <property type="match status" value="1"/>
</dbReference>
<keyword evidence="4" id="KW-1003">Cell membrane</keyword>
<dbReference type="SUPFAM" id="SSF47226">
    <property type="entry name" value="Histidine-containing phosphotransfer domain, HPT domain"/>
    <property type="match status" value="1"/>
</dbReference>
<dbReference type="Pfam" id="PF00512">
    <property type="entry name" value="HisKA"/>
    <property type="match status" value="1"/>
</dbReference>
<keyword evidence="9" id="KW-0418">Kinase</keyword>
<dbReference type="InterPro" id="IPR003594">
    <property type="entry name" value="HATPase_dom"/>
</dbReference>
<feature type="domain" description="Response regulatory" evidence="20">
    <location>
        <begin position="1028"/>
        <end position="1146"/>
    </location>
</feature>
<dbReference type="InterPro" id="IPR008207">
    <property type="entry name" value="Sig_transdc_His_kin_Hpt_dom"/>
</dbReference>
<reference evidence="24" key="1">
    <citation type="submission" date="2017-08" db="EMBL/GenBank/DDBJ databases">
        <title>A dynamic microbial community with high functional redundancy inhabits the cold, oxic subseafloor aquifer.</title>
        <authorList>
            <person name="Tully B.J."/>
            <person name="Wheat C.G."/>
            <person name="Glazer B.T."/>
            <person name="Huber J.A."/>
        </authorList>
    </citation>
    <scope>NUCLEOTIDE SEQUENCE [LARGE SCALE GENOMIC DNA]</scope>
</reference>
<dbReference type="InterPro" id="IPR036890">
    <property type="entry name" value="HATPase_C_sf"/>
</dbReference>
<dbReference type="CDD" id="cd17546">
    <property type="entry name" value="REC_hyHK_CKI1_RcsC-like"/>
    <property type="match status" value="1"/>
</dbReference>
<evidence type="ECO:0000256" key="16">
    <source>
        <dbReference type="PROSITE-ProRule" id="PRU00110"/>
    </source>
</evidence>
<dbReference type="PROSITE" id="PS50109">
    <property type="entry name" value="HIS_KIN"/>
    <property type="match status" value="1"/>
</dbReference>
<dbReference type="Pfam" id="PF12860">
    <property type="entry name" value="PAS_7"/>
    <property type="match status" value="1"/>
</dbReference>
<feature type="domain" description="PAC" evidence="21">
    <location>
        <begin position="563"/>
        <end position="616"/>
    </location>
</feature>
<dbReference type="Pfam" id="PF08447">
    <property type="entry name" value="PAS_3"/>
    <property type="match status" value="1"/>
</dbReference>
<dbReference type="FunFam" id="1.10.287.130:FF:000002">
    <property type="entry name" value="Two-component osmosensing histidine kinase"/>
    <property type="match status" value="1"/>
</dbReference>
<comment type="subcellular location">
    <subcellularLocation>
        <location evidence="2">Cell membrane</location>
        <topology evidence="2">Multi-pass membrane protein</topology>
    </subcellularLocation>
</comment>
<dbReference type="SUPFAM" id="SSF52172">
    <property type="entry name" value="CheY-like"/>
    <property type="match status" value="2"/>
</dbReference>
<dbReference type="PROSITE" id="PS50113">
    <property type="entry name" value="PAC"/>
    <property type="match status" value="1"/>
</dbReference>
<evidence type="ECO:0000259" key="22">
    <source>
        <dbReference type="PROSITE" id="PS50894"/>
    </source>
</evidence>
<dbReference type="InterPro" id="IPR035965">
    <property type="entry name" value="PAS-like_dom_sf"/>
</dbReference>
<dbReference type="CDD" id="cd17569">
    <property type="entry name" value="REC_HupR-like"/>
    <property type="match status" value="1"/>
</dbReference>
<dbReference type="InterPro" id="IPR029016">
    <property type="entry name" value="GAF-like_dom_sf"/>
</dbReference>
<dbReference type="PRINTS" id="PR00344">
    <property type="entry name" value="BCTRLSENSOR"/>
</dbReference>
<dbReference type="InterPro" id="IPR005467">
    <property type="entry name" value="His_kinase_dom"/>
</dbReference>
<feature type="modified residue" description="4-aspartylphosphate" evidence="17">
    <location>
        <position position="1077"/>
    </location>
</feature>
<evidence type="ECO:0000256" key="9">
    <source>
        <dbReference type="ARBA" id="ARBA00022777"/>
    </source>
</evidence>
<dbReference type="GO" id="GO:0005524">
    <property type="term" value="F:ATP binding"/>
    <property type="evidence" value="ECO:0007669"/>
    <property type="project" value="UniProtKB-KW"/>
</dbReference>
<feature type="domain" description="Response regulatory" evidence="20">
    <location>
        <begin position="6"/>
        <end position="120"/>
    </location>
</feature>
<evidence type="ECO:0000256" key="17">
    <source>
        <dbReference type="PROSITE-ProRule" id="PRU00169"/>
    </source>
</evidence>
<feature type="modified residue" description="Phosphohistidine" evidence="16">
    <location>
        <position position="1233"/>
    </location>
</feature>
<dbReference type="Gene3D" id="3.30.450.40">
    <property type="match status" value="1"/>
</dbReference>
<dbReference type="SMART" id="SM00065">
    <property type="entry name" value="GAF"/>
    <property type="match status" value="1"/>
</dbReference>
<dbReference type="InterPro" id="IPR001789">
    <property type="entry name" value="Sig_transdc_resp-reg_receiver"/>
</dbReference>
<evidence type="ECO:0000256" key="11">
    <source>
        <dbReference type="ARBA" id="ARBA00022989"/>
    </source>
</evidence>
<dbReference type="Gene3D" id="3.30.450.20">
    <property type="entry name" value="PAS domain"/>
    <property type="match status" value="2"/>
</dbReference>
<feature type="region of interest" description="Disordered" evidence="18">
    <location>
        <begin position="1149"/>
        <end position="1180"/>
    </location>
</feature>
<dbReference type="Pfam" id="PF01627">
    <property type="entry name" value="Hpt"/>
    <property type="match status" value="1"/>
</dbReference>
<accession>A0A2A4XFE9</accession>
<evidence type="ECO:0000259" key="19">
    <source>
        <dbReference type="PROSITE" id="PS50109"/>
    </source>
</evidence>
<dbReference type="InterPro" id="IPR003018">
    <property type="entry name" value="GAF"/>
</dbReference>
<evidence type="ECO:0000256" key="3">
    <source>
        <dbReference type="ARBA" id="ARBA00012438"/>
    </source>
</evidence>
<dbReference type="InterPro" id="IPR000014">
    <property type="entry name" value="PAS"/>
</dbReference>
<dbReference type="Pfam" id="PF00072">
    <property type="entry name" value="Response_reg"/>
    <property type="match status" value="2"/>
</dbReference>
<dbReference type="Pfam" id="PF13185">
    <property type="entry name" value="GAF_2"/>
    <property type="match status" value="1"/>
</dbReference>
<feature type="domain" description="Histidine kinase" evidence="19">
    <location>
        <begin position="634"/>
        <end position="855"/>
    </location>
</feature>
<keyword evidence="7" id="KW-0812">Transmembrane</keyword>
<keyword evidence="10" id="KW-0067">ATP-binding</keyword>
<evidence type="ECO:0000256" key="4">
    <source>
        <dbReference type="ARBA" id="ARBA00022475"/>
    </source>
</evidence>
<evidence type="ECO:0000256" key="12">
    <source>
        <dbReference type="ARBA" id="ARBA00023012"/>
    </source>
</evidence>
<dbReference type="Gene3D" id="1.10.287.130">
    <property type="match status" value="1"/>
</dbReference>
<feature type="compositionally biased region" description="Basic and acidic residues" evidence="18">
    <location>
        <begin position="1152"/>
        <end position="1162"/>
    </location>
</feature>
<dbReference type="EC" id="2.7.13.3" evidence="3"/>
<keyword evidence="6" id="KW-0808">Transferase</keyword>
<evidence type="ECO:0000259" key="20">
    <source>
        <dbReference type="PROSITE" id="PS50110"/>
    </source>
</evidence>
<dbReference type="PROSITE" id="PS50110">
    <property type="entry name" value="RESPONSE_REGULATORY"/>
    <property type="match status" value="2"/>
</dbReference>
<evidence type="ECO:0000256" key="7">
    <source>
        <dbReference type="ARBA" id="ARBA00022692"/>
    </source>
</evidence>
<dbReference type="InterPro" id="IPR000700">
    <property type="entry name" value="PAS-assoc_C"/>
</dbReference>
<dbReference type="CDD" id="cd00082">
    <property type="entry name" value="HisKA"/>
    <property type="match status" value="1"/>
</dbReference>
<evidence type="ECO:0000256" key="5">
    <source>
        <dbReference type="ARBA" id="ARBA00022553"/>
    </source>
</evidence>
<evidence type="ECO:0000256" key="18">
    <source>
        <dbReference type="SAM" id="MobiDB-lite"/>
    </source>
</evidence>
<evidence type="ECO:0000256" key="13">
    <source>
        <dbReference type="ARBA" id="ARBA00023136"/>
    </source>
</evidence>
<evidence type="ECO:0000256" key="1">
    <source>
        <dbReference type="ARBA" id="ARBA00000085"/>
    </source>
</evidence>
<comment type="subunit">
    <text evidence="14">At low DSF concentrations, interacts with RpfF.</text>
</comment>
<dbReference type="CDD" id="cd16922">
    <property type="entry name" value="HATPase_EvgS-ArcB-TorS-like"/>
    <property type="match status" value="1"/>
</dbReference>
<dbReference type="Gene3D" id="3.30.565.10">
    <property type="entry name" value="Histidine kinase-like ATPase, C-terminal domain"/>
    <property type="match status" value="1"/>
</dbReference>
<evidence type="ECO:0000313" key="24">
    <source>
        <dbReference type="Proteomes" id="UP000218767"/>
    </source>
</evidence>
<evidence type="ECO:0000256" key="6">
    <source>
        <dbReference type="ARBA" id="ARBA00022679"/>
    </source>
</evidence>
<feature type="modified residue" description="4-aspartylphosphate" evidence="17">
    <location>
        <position position="54"/>
    </location>
</feature>
<dbReference type="InterPro" id="IPR013655">
    <property type="entry name" value="PAS_fold_3"/>
</dbReference>
<dbReference type="GO" id="GO:0000155">
    <property type="term" value="F:phosphorelay sensor kinase activity"/>
    <property type="evidence" value="ECO:0007669"/>
    <property type="project" value="InterPro"/>
</dbReference>
<evidence type="ECO:0000256" key="15">
    <source>
        <dbReference type="ARBA" id="ARBA00068150"/>
    </source>
</evidence>
<keyword evidence="11" id="KW-1133">Transmembrane helix</keyword>
<dbReference type="InterPro" id="IPR003661">
    <property type="entry name" value="HisK_dim/P_dom"/>
</dbReference>
<dbReference type="GO" id="GO:0005886">
    <property type="term" value="C:plasma membrane"/>
    <property type="evidence" value="ECO:0007669"/>
    <property type="project" value="UniProtKB-SubCell"/>
</dbReference>
<keyword evidence="12" id="KW-0902">Two-component regulatory system</keyword>
<feature type="domain" description="HPt" evidence="22">
    <location>
        <begin position="1194"/>
        <end position="1287"/>
    </location>
</feature>
<dbReference type="Proteomes" id="UP000218767">
    <property type="component" value="Unassembled WGS sequence"/>
</dbReference>
<proteinExistence type="predicted"/>
<evidence type="ECO:0000313" key="23">
    <source>
        <dbReference type="EMBL" id="PCI80787.1"/>
    </source>
</evidence>
<dbReference type="SMART" id="SM00387">
    <property type="entry name" value="HATPase_c"/>
    <property type="match status" value="1"/>
</dbReference>
<dbReference type="SUPFAM" id="SSF47384">
    <property type="entry name" value="Homodimeric domain of signal transducing histidine kinase"/>
    <property type="match status" value="1"/>
</dbReference>
<dbReference type="PANTHER" id="PTHR45339">
    <property type="entry name" value="HYBRID SIGNAL TRANSDUCTION HISTIDINE KINASE J"/>
    <property type="match status" value="1"/>
</dbReference>
<evidence type="ECO:0000256" key="14">
    <source>
        <dbReference type="ARBA" id="ARBA00064003"/>
    </source>
</evidence>
<dbReference type="Gene3D" id="1.20.120.160">
    <property type="entry name" value="HPT domain"/>
    <property type="match status" value="1"/>
</dbReference>
<dbReference type="SMART" id="SM00388">
    <property type="entry name" value="HisKA"/>
    <property type="match status" value="1"/>
</dbReference>
<keyword evidence="5 17" id="KW-0597">Phosphoprotein</keyword>
<dbReference type="InterPro" id="IPR036641">
    <property type="entry name" value="HPT_dom_sf"/>
</dbReference>
<dbReference type="EMBL" id="NVUL01000008">
    <property type="protein sequence ID" value="PCI80787.1"/>
    <property type="molecule type" value="Genomic_DNA"/>
</dbReference>
<organism evidence="23 24">
    <name type="scientific">SAR86 cluster bacterium</name>
    <dbReference type="NCBI Taxonomy" id="2030880"/>
    <lineage>
        <taxon>Bacteria</taxon>
        <taxon>Pseudomonadati</taxon>
        <taxon>Pseudomonadota</taxon>
        <taxon>Gammaproteobacteria</taxon>
        <taxon>SAR86 cluster</taxon>
    </lineage>
</organism>
<comment type="catalytic activity">
    <reaction evidence="1">
        <text>ATP + protein L-histidine = ADP + protein N-phospho-L-histidine.</text>
        <dbReference type="EC" id="2.7.13.3"/>
    </reaction>
</comment>
<evidence type="ECO:0000256" key="10">
    <source>
        <dbReference type="ARBA" id="ARBA00022840"/>
    </source>
</evidence>
<dbReference type="PROSITE" id="PS50894">
    <property type="entry name" value="HPT"/>
    <property type="match status" value="1"/>
</dbReference>
<dbReference type="NCBIfam" id="TIGR00229">
    <property type="entry name" value="sensory_box"/>
    <property type="match status" value="1"/>
</dbReference>
<protein>
    <recommendedName>
        <fullName evidence="15">Sensory/regulatory protein RpfC</fullName>
        <ecNumber evidence="3">2.7.13.3</ecNumber>
    </recommendedName>
</protein>
<keyword evidence="8" id="KW-0547">Nucleotide-binding</keyword>
<evidence type="ECO:0000256" key="2">
    <source>
        <dbReference type="ARBA" id="ARBA00004651"/>
    </source>
</evidence>
<evidence type="ECO:0000259" key="21">
    <source>
        <dbReference type="PROSITE" id="PS50113"/>
    </source>
</evidence>
<dbReference type="InterPro" id="IPR011006">
    <property type="entry name" value="CheY-like_superfamily"/>
</dbReference>